<evidence type="ECO:0000256" key="1">
    <source>
        <dbReference type="SAM" id="SignalP"/>
    </source>
</evidence>
<dbReference type="GO" id="GO:0015628">
    <property type="term" value="P:protein secretion by the type II secretion system"/>
    <property type="evidence" value="ECO:0007669"/>
    <property type="project" value="TreeGrafter"/>
</dbReference>
<dbReference type="InterPro" id="IPR003583">
    <property type="entry name" value="Hlx-hairpin-Hlx_DNA-bd_motif"/>
</dbReference>
<comment type="caution">
    <text evidence="3">The sequence shown here is derived from an EMBL/GenBank/DDBJ whole genome shotgun (WGS) entry which is preliminary data.</text>
</comment>
<dbReference type="OrthoDB" id="8687931at2"/>
<feature type="signal peptide" evidence="1">
    <location>
        <begin position="1"/>
        <end position="20"/>
    </location>
</feature>
<gene>
    <name evidence="3" type="primary">comEA</name>
    <name evidence="3" type="ORF">WG78_03065</name>
</gene>
<name>A0A0N0GQJ5_9NEIS</name>
<dbReference type="InterPro" id="IPR004509">
    <property type="entry name" value="Competence_ComEA_HhH"/>
</dbReference>
<dbReference type="SMART" id="SM00278">
    <property type="entry name" value="HhH1"/>
    <property type="match status" value="2"/>
</dbReference>
<dbReference type="Pfam" id="PF12836">
    <property type="entry name" value="HHH_3"/>
    <property type="match status" value="1"/>
</dbReference>
<dbReference type="Gene3D" id="1.10.150.320">
    <property type="entry name" value="Photosystem II 12 kDa extrinsic protein"/>
    <property type="match status" value="1"/>
</dbReference>
<dbReference type="Proteomes" id="UP000037939">
    <property type="component" value="Unassembled WGS sequence"/>
</dbReference>
<dbReference type="GO" id="GO:0006281">
    <property type="term" value="P:DNA repair"/>
    <property type="evidence" value="ECO:0007669"/>
    <property type="project" value="InterPro"/>
</dbReference>
<dbReference type="SUPFAM" id="SSF47781">
    <property type="entry name" value="RuvA domain 2-like"/>
    <property type="match status" value="1"/>
</dbReference>
<proteinExistence type="predicted"/>
<dbReference type="AlphaFoldDB" id="A0A0N0GQJ5"/>
<dbReference type="RefSeq" id="WP_053936312.1">
    <property type="nucleotide sequence ID" value="NZ_LAQT01000002.1"/>
</dbReference>
<protein>
    <submittedName>
        <fullName evidence="3">ComE operon protein 1</fullName>
    </submittedName>
</protein>
<sequence length="96" mass="10254">MKKWIIGFCSLFVLTASAWATVNLNTATQEQLTTLTGIGPGKAKAIIEYRKTTPFKSPEDITKVPGIKNATYVRIKNDIAVGGAPAPAPVAKPVKK</sequence>
<feature type="chain" id="PRO_5005849781" evidence="1">
    <location>
        <begin position="21"/>
        <end position="96"/>
    </location>
</feature>
<dbReference type="PANTHER" id="PTHR21180:SF32">
    <property type="entry name" value="ENDONUCLEASE_EXONUCLEASE_PHOSPHATASE FAMILY DOMAIN-CONTAINING PROTEIN 1"/>
    <property type="match status" value="1"/>
</dbReference>
<keyword evidence="4" id="KW-1185">Reference proteome</keyword>
<dbReference type="GO" id="GO:0003677">
    <property type="term" value="F:DNA binding"/>
    <property type="evidence" value="ECO:0007669"/>
    <property type="project" value="InterPro"/>
</dbReference>
<evidence type="ECO:0000313" key="3">
    <source>
        <dbReference type="EMBL" id="KPC54521.1"/>
    </source>
</evidence>
<accession>A0A0N0GQJ5</accession>
<dbReference type="EMBL" id="LAQT01000002">
    <property type="protein sequence ID" value="KPC54521.1"/>
    <property type="molecule type" value="Genomic_DNA"/>
</dbReference>
<dbReference type="PANTHER" id="PTHR21180">
    <property type="entry name" value="ENDONUCLEASE/EXONUCLEASE/PHOSPHATASE FAMILY DOMAIN-CONTAINING PROTEIN 1"/>
    <property type="match status" value="1"/>
</dbReference>
<feature type="domain" description="Helix-hairpin-helix DNA-binding motif class 1" evidence="2">
    <location>
        <begin position="59"/>
        <end position="78"/>
    </location>
</feature>
<organism evidence="3 4">
    <name type="scientific">Amantichitinum ursilacus</name>
    <dbReference type="NCBI Taxonomy" id="857265"/>
    <lineage>
        <taxon>Bacteria</taxon>
        <taxon>Pseudomonadati</taxon>
        <taxon>Pseudomonadota</taxon>
        <taxon>Betaproteobacteria</taxon>
        <taxon>Neisseriales</taxon>
        <taxon>Chitinibacteraceae</taxon>
        <taxon>Amantichitinum</taxon>
    </lineage>
</organism>
<dbReference type="GO" id="GO:0015627">
    <property type="term" value="C:type II protein secretion system complex"/>
    <property type="evidence" value="ECO:0007669"/>
    <property type="project" value="TreeGrafter"/>
</dbReference>
<evidence type="ECO:0000259" key="2">
    <source>
        <dbReference type="SMART" id="SM00278"/>
    </source>
</evidence>
<dbReference type="InterPro" id="IPR010994">
    <property type="entry name" value="RuvA_2-like"/>
</dbReference>
<dbReference type="NCBIfam" id="TIGR00426">
    <property type="entry name" value="competence protein ComEA helix-hairpin-helix repeat region"/>
    <property type="match status" value="1"/>
</dbReference>
<dbReference type="STRING" id="857265.WG78_03065"/>
<reference evidence="3 4" key="1">
    <citation type="submission" date="2015-07" db="EMBL/GenBank/DDBJ databases">
        <title>Draft genome sequence of the Amantichitinum ursilacus IGB-41, a new chitin-degrading bacterium.</title>
        <authorList>
            <person name="Kirstahler P."/>
            <person name="Guenther M."/>
            <person name="Grumaz C."/>
            <person name="Rupp S."/>
            <person name="Zibek S."/>
            <person name="Sohn K."/>
        </authorList>
    </citation>
    <scope>NUCLEOTIDE SEQUENCE [LARGE SCALE GENOMIC DNA]</scope>
    <source>
        <strain evidence="3 4">IGB-41</strain>
    </source>
</reference>
<evidence type="ECO:0000313" key="4">
    <source>
        <dbReference type="Proteomes" id="UP000037939"/>
    </source>
</evidence>
<dbReference type="InterPro" id="IPR051675">
    <property type="entry name" value="Endo/Exo/Phosphatase_dom_1"/>
</dbReference>
<feature type="domain" description="Helix-hairpin-helix DNA-binding motif class 1" evidence="2">
    <location>
        <begin position="30"/>
        <end position="49"/>
    </location>
</feature>
<keyword evidence="1" id="KW-0732">Signal</keyword>